<protein>
    <recommendedName>
        <fullName evidence="3 8">Glutamyl-tRNA reductase</fullName>
        <ecNumber evidence="3 8">1.2.1.70</ecNumber>
    </recommendedName>
</protein>
<dbReference type="PANTHER" id="PTHR43120">
    <property type="entry name" value="GLUTAMYL-TRNA REDUCTASE 1, CHLOROPLASTIC"/>
    <property type="match status" value="1"/>
</dbReference>
<evidence type="ECO:0000256" key="1">
    <source>
        <dbReference type="ARBA" id="ARBA00005059"/>
    </source>
</evidence>
<dbReference type="EC" id="1.2.1.70" evidence="3 8"/>
<proteinExistence type="inferred from homology"/>
<feature type="domain" description="Quinate/shikimate 5-dehydrogenase/glutamyl-tRNA reductase" evidence="11">
    <location>
        <begin position="275"/>
        <end position="401"/>
    </location>
</feature>
<dbReference type="FunFam" id="3.30.460.30:FF:000001">
    <property type="entry name" value="Glutamyl-tRNA reductase"/>
    <property type="match status" value="1"/>
</dbReference>
<evidence type="ECO:0000256" key="4">
    <source>
        <dbReference type="ARBA" id="ARBA00022857"/>
    </source>
</evidence>
<evidence type="ECO:0000256" key="5">
    <source>
        <dbReference type="ARBA" id="ARBA00023002"/>
    </source>
</evidence>
<evidence type="ECO:0000256" key="3">
    <source>
        <dbReference type="ARBA" id="ARBA00012970"/>
    </source>
</evidence>
<dbReference type="NCBIfam" id="TIGR01035">
    <property type="entry name" value="hemA"/>
    <property type="match status" value="1"/>
</dbReference>
<dbReference type="SUPFAM" id="SSF51735">
    <property type="entry name" value="NAD(P)-binding Rossmann-fold domains"/>
    <property type="match status" value="1"/>
</dbReference>
<dbReference type="UniPathway" id="UPA00251">
    <property type="reaction ID" value="UER00316"/>
</dbReference>
<dbReference type="Pfam" id="PF05201">
    <property type="entry name" value="GlutR_N"/>
    <property type="match status" value="1"/>
</dbReference>
<feature type="domain" description="Tetrapyrrole biosynthesis glutamyl-tRNA reductase dimerisation" evidence="10">
    <location>
        <begin position="415"/>
        <end position="514"/>
    </location>
</feature>
<dbReference type="SUPFAM" id="SSF69075">
    <property type="entry name" value="Glutamyl tRNA-reductase dimerization domain"/>
    <property type="match status" value="1"/>
</dbReference>
<evidence type="ECO:0000313" key="13">
    <source>
        <dbReference type="EMBL" id="CAD8780699.1"/>
    </source>
</evidence>
<evidence type="ECO:0000259" key="12">
    <source>
        <dbReference type="Pfam" id="PF05201"/>
    </source>
</evidence>
<evidence type="ECO:0000256" key="7">
    <source>
        <dbReference type="ARBA" id="ARBA00047464"/>
    </source>
</evidence>
<evidence type="ECO:0000256" key="9">
    <source>
        <dbReference type="SAM" id="SignalP"/>
    </source>
</evidence>
<dbReference type="PANTHER" id="PTHR43120:SF1">
    <property type="entry name" value="GLUTAMYL-TRNA REDUCTASE 1, CHLOROPLASTIC"/>
    <property type="match status" value="1"/>
</dbReference>
<evidence type="ECO:0000259" key="11">
    <source>
        <dbReference type="Pfam" id="PF01488"/>
    </source>
</evidence>
<sequence>MALRSVLALVLCSASAMAFSPGSVVLRTHHRGAAAVCRPNTVRPAAALGRMSQLRMDAELPLAASTVSIPDADPYSIEDTKKKQPAGESTVLCIGLSHNTATVEVREKLAVAEDDWQLVGRELTKLPSIREAAVISTCNRFEIYISSSDTHRGVREVLEYLNRRSGIPISELRDRLFTLQGKDGVWHALRVAGGLDSLVIGEGQILSQMKKCYELATEPKLGAAGKVLTRLLNTAVSAGKRVRSETSISRGGVSISSAAVELVQQRCVEDLGLEVDQLDICILGAGKMARLLVQHLSPRNVKSIHIVNRSPERPQELIEQFPDARIVAHGLDEMLEQTAKCHVTFACTSAREPVLTKENLSGVLEKKVMLVDISVPRNIEDKELNELDQCVAYNVDDLKAVVAANQAKRKNLIIEAEEVLAEELGMFHNWHQSLGTVPTISKLQRRAEVIREAEIRKSASKLSGLTAAEKQMVERLTKGIVAKLIHGPMAHLRTIDNVEDRTMTVKSLERMFNLKDGLK</sequence>
<dbReference type="GO" id="GO:0006782">
    <property type="term" value="P:protoporphyrinogen IX biosynthetic process"/>
    <property type="evidence" value="ECO:0007669"/>
    <property type="project" value="UniProtKB-UniPathway"/>
</dbReference>
<feature type="signal peptide" evidence="9">
    <location>
        <begin position="1"/>
        <end position="18"/>
    </location>
</feature>
<dbReference type="InterPro" id="IPR015895">
    <property type="entry name" value="4pyrrol_synth_GluRdtase_N"/>
</dbReference>
<accession>A0A7S0V5F5</accession>
<organism evidence="13">
    <name type="scientific">Hemiselmis tepida</name>
    <dbReference type="NCBI Taxonomy" id="464990"/>
    <lineage>
        <taxon>Eukaryota</taxon>
        <taxon>Cryptophyceae</taxon>
        <taxon>Cryptomonadales</taxon>
        <taxon>Hemiselmidaceae</taxon>
        <taxon>Hemiselmis</taxon>
    </lineage>
</organism>
<dbReference type="Gene3D" id="3.40.50.720">
    <property type="entry name" value="NAD(P)-binding Rossmann-like Domain"/>
    <property type="match status" value="1"/>
</dbReference>
<dbReference type="InterPro" id="IPR000343">
    <property type="entry name" value="4pyrrol_synth_GluRdtase"/>
</dbReference>
<dbReference type="InterPro" id="IPR036453">
    <property type="entry name" value="GluRdtase_dimer_dom_sf"/>
</dbReference>
<keyword evidence="4 8" id="KW-0521">NADP</keyword>
<keyword evidence="6 8" id="KW-0627">Porphyrin biosynthesis</keyword>
<dbReference type="PROSITE" id="PS00747">
    <property type="entry name" value="GLUTR"/>
    <property type="match status" value="1"/>
</dbReference>
<dbReference type="HAMAP" id="MF_00087">
    <property type="entry name" value="Glu_tRNA_reductase"/>
    <property type="match status" value="1"/>
</dbReference>
<comment type="pathway">
    <text evidence="1 8">Porphyrin-containing compound metabolism; protoporphyrin-IX biosynthesis; 5-aminolevulinate from L-glutamyl-tRNA(Glu): step 1/2.</text>
</comment>
<keyword evidence="5 8" id="KW-0560">Oxidoreductase</keyword>
<dbReference type="InterPro" id="IPR036343">
    <property type="entry name" value="GluRdtase_N_sf"/>
</dbReference>
<name>A0A7S0V5F5_9CRYP</name>
<dbReference type="GO" id="GO:0050661">
    <property type="term" value="F:NADP binding"/>
    <property type="evidence" value="ECO:0007669"/>
    <property type="project" value="InterPro"/>
</dbReference>
<dbReference type="GO" id="GO:0008883">
    <property type="term" value="F:glutamyl-tRNA reductase activity"/>
    <property type="evidence" value="ECO:0007669"/>
    <property type="project" value="UniProtKB-EC"/>
</dbReference>
<dbReference type="EMBL" id="HBFN01003460">
    <property type="protein sequence ID" value="CAD8780699.1"/>
    <property type="molecule type" value="Transcribed_RNA"/>
</dbReference>
<evidence type="ECO:0000256" key="8">
    <source>
        <dbReference type="RuleBase" id="RU000584"/>
    </source>
</evidence>
<evidence type="ECO:0000259" key="10">
    <source>
        <dbReference type="Pfam" id="PF00745"/>
    </source>
</evidence>
<dbReference type="AlphaFoldDB" id="A0A7S0V5F5"/>
<gene>
    <name evidence="13" type="ORF">HTEP1355_LOCUS2080</name>
</gene>
<dbReference type="InterPro" id="IPR015896">
    <property type="entry name" value="4pyrrol_synth_GluRdtase_dimer"/>
</dbReference>
<dbReference type="Pfam" id="PF00745">
    <property type="entry name" value="GlutR_dimer"/>
    <property type="match status" value="1"/>
</dbReference>
<dbReference type="Pfam" id="PF01488">
    <property type="entry name" value="Shikimate_DH"/>
    <property type="match status" value="1"/>
</dbReference>
<dbReference type="Gene3D" id="3.30.460.30">
    <property type="entry name" value="Glutamyl-tRNA reductase, N-terminal domain"/>
    <property type="match status" value="1"/>
</dbReference>
<feature type="chain" id="PRO_5031309252" description="Glutamyl-tRNA reductase" evidence="9">
    <location>
        <begin position="19"/>
        <end position="519"/>
    </location>
</feature>
<dbReference type="InterPro" id="IPR036291">
    <property type="entry name" value="NAD(P)-bd_dom_sf"/>
</dbReference>
<dbReference type="InterPro" id="IPR018214">
    <property type="entry name" value="GluRdtase_CS"/>
</dbReference>
<reference evidence="13" key="1">
    <citation type="submission" date="2021-01" db="EMBL/GenBank/DDBJ databases">
        <authorList>
            <person name="Corre E."/>
            <person name="Pelletier E."/>
            <person name="Niang G."/>
            <person name="Scheremetjew M."/>
            <person name="Finn R."/>
            <person name="Kale V."/>
            <person name="Holt S."/>
            <person name="Cochrane G."/>
            <person name="Meng A."/>
            <person name="Brown T."/>
            <person name="Cohen L."/>
        </authorList>
    </citation>
    <scope>NUCLEOTIDE SEQUENCE</scope>
    <source>
        <strain evidence="13">CCMP443</strain>
    </source>
</reference>
<comment type="similarity">
    <text evidence="2 8">Belongs to the glutamyl-tRNA reductase family.</text>
</comment>
<keyword evidence="9" id="KW-0732">Signal</keyword>
<evidence type="ECO:0000256" key="6">
    <source>
        <dbReference type="ARBA" id="ARBA00023244"/>
    </source>
</evidence>
<comment type="catalytic activity">
    <reaction evidence="7 8">
        <text>(S)-4-amino-5-oxopentanoate + tRNA(Glu) + NADP(+) = L-glutamyl-tRNA(Glu) + NADPH + H(+)</text>
        <dbReference type="Rhea" id="RHEA:12344"/>
        <dbReference type="Rhea" id="RHEA-COMP:9663"/>
        <dbReference type="Rhea" id="RHEA-COMP:9680"/>
        <dbReference type="ChEBI" id="CHEBI:15378"/>
        <dbReference type="ChEBI" id="CHEBI:57501"/>
        <dbReference type="ChEBI" id="CHEBI:57783"/>
        <dbReference type="ChEBI" id="CHEBI:58349"/>
        <dbReference type="ChEBI" id="CHEBI:78442"/>
        <dbReference type="ChEBI" id="CHEBI:78520"/>
        <dbReference type="EC" id="1.2.1.70"/>
    </reaction>
</comment>
<dbReference type="CDD" id="cd05213">
    <property type="entry name" value="NAD_bind_Glutamyl_tRNA_reduct"/>
    <property type="match status" value="1"/>
</dbReference>
<feature type="domain" description="Glutamyl-tRNA reductase N-terminal" evidence="12">
    <location>
        <begin position="94"/>
        <end position="246"/>
    </location>
</feature>
<dbReference type="InterPro" id="IPR006151">
    <property type="entry name" value="Shikm_DH/Glu-tRNA_Rdtase"/>
</dbReference>
<evidence type="ECO:0000256" key="2">
    <source>
        <dbReference type="ARBA" id="ARBA00005916"/>
    </source>
</evidence>
<dbReference type="SUPFAM" id="SSF69742">
    <property type="entry name" value="Glutamyl tRNA-reductase catalytic, N-terminal domain"/>
    <property type="match status" value="1"/>
</dbReference>